<keyword evidence="1" id="KW-1133">Transmembrane helix</keyword>
<dbReference type="Gene3D" id="1.20.1280.50">
    <property type="match status" value="1"/>
</dbReference>
<name>A0ABR1K646_9AGAR</name>
<feature type="transmembrane region" description="Helical" evidence="1">
    <location>
        <begin position="474"/>
        <end position="494"/>
    </location>
</feature>
<comment type="caution">
    <text evidence="3">The sequence shown here is derived from an EMBL/GenBank/DDBJ whole genome shotgun (WGS) entry which is preliminary data.</text>
</comment>
<keyword evidence="1" id="KW-0812">Transmembrane</keyword>
<dbReference type="InterPro" id="IPR036047">
    <property type="entry name" value="F-box-like_dom_sf"/>
</dbReference>
<dbReference type="Proteomes" id="UP001498398">
    <property type="component" value="Unassembled WGS sequence"/>
</dbReference>
<proteinExistence type="predicted"/>
<protein>
    <recommendedName>
        <fullName evidence="2">F-box domain-containing protein</fullName>
    </recommendedName>
</protein>
<dbReference type="PANTHER" id="PTHR38926">
    <property type="entry name" value="F-BOX DOMAIN CONTAINING PROTEIN, EXPRESSED"/>
    <property type="match status" value="1"/>
</dbReference>
<keyword evidence="1" id="KW-0472">Membrane</keyword>
<feature type="domain" description="F-box" evidence="2">
    <location>
        <begin position="2"/>
        <end position="53"/>
    </location>
</feature>
<dbReference type="PANTHER" id="PTHR38926:SF72">
    <property type="entry name" value="IM:7136021-RELATED"/>
    <property type="match status" value="1"/>
</dbReference>
<gene>
    <name evidence="3" type="ORF">VKT23_000272</name>
</gene>
<dbReference type="Gene3D" id="3.80.10.10">
    <property type="entry name" value="Ribonuclease Inhibitor"/>
    <property type="match status" value="1"/>
</dbReference>
<evidence type="ECO:0000313" key="3">
    <source>
        <dbReference type="EMBL" id="KAK7472150.1"/>
    </source>
</evidence>
<evidence type="ECO:0000256" key="1">
    <source>
        <dbReference type="SAM" id="Phobius"/>
    </source>
</evidence>
<evidence type="ECO:0000259" key="2">
    <source>
        <dbReference type="Pfam" id="PF12937"/>
    </source>
</evidence>
<dbReference type="InterPro" id="IPR032675">
    <property type="entry name" value="LRR_dom_sf"/>
</dbReference>
<dbReference type="EMBL" id="JBANRG010000001">
    <property type="protein sequence ID" value="KAK7472150.1"/>
    <property type="molecule type" value="Genomic_DNA"/>
</dbReference>
<dbReference type="InterPro" id="IPR001810">
    <property type="entry name" value="F-box_dom"/>
</dbReference>
<accession>A0ABR1K646</accession>
<organism evidence="3 4">
    <name type="scientific">Marasmiellus scandens</name>
    <dbReference type="NCBI Taxonomy" id="2682957"/>
    <lineage>
        <taxon>Eukaryota</taxon>
        <taxon>Fungi</taxon>
        <taxon>Dikarya</taxon>
        <taxon>Basidiomycota</taxon>
        <taxon>Agaricomycotina</taxon>
        <taxon>Agaricomycetes</taxon>
        <taxon>Agaricomycetidae</taxon>
        <taxon>Agaricales</taxon>
        <taxon>Marasmiineae</taxon>
        <taxon>Omphalotaceae</taxon>
        <taxon>Marasmiellus</taxon>
    </lineage>
</organism>
<keyword evidence="4" id="KW-1185">Reference proteome</keyword>
<dbReference type="Pfam" id="PF12937">
    <property type="entry name" value="F-box-like"/>
    <property type="match status" value="1"/>
</dbReference>
<reference evidence="3 4" key="1">
    <citation type="submission" date="2024-01" db="EMBL/GenBank/DDBJ databases">
        <title>A draft genome for the cacao thread blight pathogen Marasmiellus scandens.</title>
        <authorList>
            <person name="Baruah I.K."/>
            <person name="Leung J."/>
            <person name="Bukari Y."/>
            <person name="Amoako-Attah I."/>
            <person name="Meinhardt L.W."/>
            <person name="Bailey B.A."/>
            <person name="Cohen S.P."/>
        </authorList>
    </citation>
    <scope>NUCLEOTIDE SEQUENCE [LARGE SCALE GENOMIC DNA]</scope>
    <source>
        <strain evidence="3 4">GH-19</strain>
    </source>
</reference>
<evidence type="ECO:0000313" key="4">
    <source>
        <dbReference type="Proteomes" id="UP001498398"/>
    </source>
</evidence>
<sequence length="500" mass="56306">MNSMPPEIISEIFLLSLREGEQRTPHEMLHLTQVCGRWREIASTTPSLWTHLNVSTSSRADPIFHPKFVQSWARKSANLMVHLRLRQGQGIINVEADSEDIISFLMCIGQKLATFEMKFPLLCLGDALTRLPSGISLSRLRCIKISMNKHFDTLSLNNISSISSNSPSLTSIDGVNGHTINLLLTLNMFHWHQLTELSIDEESLELSAIRKILFGCRNLVTLKIRTLSNDFVGLNPPSGLPGPVQTLPYLTFLSCSLTGDEDCMTLFQPFDFPRLASLDFVTVGNAMPALLMLRERTPFPLTRVALAHCPDITSAEMCLFFSECSSIEELDLCDSFDTSWFNSDLMKALTYEPGGRNLLLPQLHKLTLDIAFHREDYTLNTLYLQLEIAKMISSRWSIHPLPRRWTQVSASFSAGEELIRCISPLVFDIYRRCMAQGMSLELIYYPYEQGGNASVQSFTGGSESLTYVLSLMEAFLSACILIPIFTYCLLQVVYNFNPSV</sequence>
<dbReference type="SUPFAM" id="SSF52047">
    <property type="entry name" value="RNI-like"/>
    <property type="match status" value="1"/>
</dbReference>
<dbReference type="SUPFAM" id="SSF81383">
    <property type="entry name" value="F-box domain"/>
    <property type="match status" value="1"/>
</dbReference>